<feature type="compositionally biased region" description="Acidic residues" evidence="1">
    <location>
        <begin position="63"/>
        <end position="75"/>
    </location>
</feature>
<proteinExistence type="predicted"/>
<feature type="compositionally biased region" description="Basic and acidic residues" evidence="1">
    <location>
        <begin position="76"/>
        <end position="91"/>
    </location>
</feature>
<evidence type="ECO:0000313" key="3">
    <source>
        <dbReference type="Proteomes" id="UP000572754"/>
    </source>
</evidence>
<dbReference type="AlphaFoldDB" id="A0A8H5X7I7"/>
<feature type="compositionally biased region" description="Basic residues" evidence="1">
    <location>
        <begin position="92"/>
        <end position="101"/>
    </location>
</feature>
<evidence type="ECO:0000256" key="1">
    <source>
        <dbReference type="SAM" id="MobiDB-lite"/>
    </source>
</evidence>
<reference evidence="2 3" key="2">
    <citation type="submission" date="2020-05" db="EMBL/GenBank/DDBJ databases">
        <title>Identification and distribution of gene clusters putatively required for synthesis of sphingolipid metabolism inhibitors in phylogenetically diverse species of the filamentous fungus Fusarium.</title>
        <authorList>
            <person name="Kim H.-S."/>
            <person name="Busman M."/>
            <person name="Brown D.W."/>
            <person name="Divon H."/>
            <person name="Uhlig S."/>
            <person name="Proctor R.H."/>
        </authorList>
    </citation>
    <scope>NUCLEOTIDE SEQUENCE [LARGE SCALE GENOMIC DNA]</scope>
    <source>
        <strain evidence="2 3">NRRL 25331</strain>
    </source>
</reference>
<feature type="region of interest" description="Disordered" evidence="1">
    <location>
        <begin position="17"/>
        <end position="101"/>
    </location>
</feature>
<reference evidence="3" key="1">
    <citation type="journal article" date="2020" name="BMC Genomics">
        <title>Correction to: Identification and distribution of gene clusters required for synthesis of sphingolipid metabolism inhibitors in diverse species of the filamentous fungus Fusarium.</title>
        <authorList>
            <person name="Kim H.S."/>
            <person name="Lohmar J.M."/>
            <person name="Busman M."/>
            <person name="Brown D.W."/>
            <person name="Naumann T.A."/>
            <person name="Divon H.H."/>
            <person name="Lysoe E."/>
            <person name="Uhlig S."/>
            <person name="Proctor R.H."/>
        </authorList>
    </citation>
    <scope>NUCLEOTIDE SEQUENCE [LARGE SCALE GENOMIC DNA]</scope>
    <source>
        <strain evidence="3">NRRL 25331</strain>
    </source>
</reference>
<evidence type="ECO:0000313" key="2">
    <source>
        <dbReference type="EMBL" id="KAF5690317.1"/>
    </source>
</evidence>
<dbReference type="EMBL" id="JAAQPE010000033">
    <property type="protein sequence ID" value="KAF5690317.1"/>
    <property type="molecule type" value="Genomic_DNA"/>
</dbReference>
<accession>A0A8H5X7I7</accession>
<name>A0A8H5X7I7_FUSCI</name>
<organism evidence="2 3">
    <name type="scientific">Fusarium circinatum</name>
    <name type="common">Pitch canker fungus</name>
    <name type="synonym">Gibberella circinata</name>
    <dbReference type="NCBI Taxonomy" id="48490"/>
    <lineage>
        <taxon>Eukaryota</taxon>
        <taxon>Fungi</taxon>
        <taxon>Dikarya</taxon>
        <taxon>Ascomycota</taxon>
        <taxon>Pezizomycotina</taxon>
        <taxon>Sordariomycetes</taxon>
        <taxon>Hypocreomycetidae</taxon>
        <taxon>Hypocreales</taxon>
        <taxon>Nectriaceae</taxon>
        <taxon>Fusarium</taxon>
        <taxon>Fusarium fujikuroi species complex</taxon>
    </lineage>
</organism>
<comment type="caution">
    <text evidence="2">The sequence shown here is derived from an EMBL/GenBank/DDBJ whole genome shotgun (WGS) entry which is preliminary data.</text>
</comment>
<gene>
    <name evidence="2" type="ORF">FCIRC_927</name>
</gene>
<sequence length="101" mass="11186">MPPKKLKVCDYRMMHYTGTATPSSSTPTPQGKQRANRSHTSTPTPKPSQGATHSQQVIGSDDQSNDDNNSDGEESLSDKADDLAHPTEHRNVMSKRRKHEE</sequence>
<dbReference type="Proteomes" id="UP000572754">
    <property type="component" value="Unassembled WGS sequence"/>
</dbReference>
<feature type="compositionally biased region" description="Polar residues" evidence="1">
    <location>
        <begin position="30"/>
        <end position="58"/>
    </location>
</feature>
<protein>
    <submittedName>
        <fullName evidence="2">Uncharacterized protein</fullName>
    </submittedName>
</protein>
<keyword evidence="3" id="KW-1185">Reference proteome</keyword>